<keyword evidence="5 6" id="KW-0472">Membrane</keyword>
<keyword evidence="3 6" id="KW-0812">Transmembrane</keyword>
<dbReference type="PANTHER" id="PTHR42948">
    <property type="entry name" value="TRANSPORTER"/>
    <property type="match status" value="1"/>
</dbReference>
<feature type="transmembrane region" description="Helical" evidence="6">
    <location>
        <begin position="42"/>
        <end position="60"/>
    </location>
</feature>
<feature type="transmembrane region" description="Helical" evidence="6">
    <location>
        <begin position="423"/>
        <end position="440"/>
    </location>
</feature>
<dbReference type="PANTHER" id="PTHR42948:SF1">
    <property type="entry name" value="TRANSPORTER"/>
    <property type="match status" value="1"/>
</dbReference>
<feature type="transmembrane region" description="Helical" evidence="6">
    <location>
        <begin position="218"/>
        <end position="240"/>
    </location>
</feature>
<evidence type="ECO:0000313" key="7">
    <source>
        <dbReference type="EMBL" id="XDV09829.1"/>
    </source>
</evidence>
<dbReference type="GO" id="GO:0016020">
    <property type="term" value="C:membrane"/>
    <property type="evidence" value="ECO:0007669"/>
    <property type="project" value="UniProtKB-SubCell"/>
</dbReference>
<feature type="transmembrane region" description="Helical" evidence="6">
    <location>
        <begin position="252"/>
        <end position="276"/>
    </location>
</feature>
<feature type="transmembrane region" description="Helical" evidence="6">
    <location>
        <begin position="12"/>
        <end position="30"/>
    </location>
</feature>
<dbReference type="EMBL" id="CP165718">
    <property type="protein sequence ID" value="XDV09829.1"/>
    <property type="molecule type" value="Genomic_DNA"/>
</dbReference>
<evidence type="ECO:0000256" key="6">
    <source>
        <dbReference type="SAM" id="Phobius"/>
    </source>
</evidence>
<dbReference type="InterPro" id="IPR000175">
    <property type="entry name" value="Na/ntran_symport"/>
</dbReference>
<evidence type="ECO:0000256" key="1">
    <source>
        <dbReference type="ARBA" id="ARBA00004141"/>
    </source>
</evidence>
<keyword evidence="4 6" id="KW-1133">Transmembrane helix</keyword>
<dbReference type="AlphaFoldDB" id="A0AB39XAE1"/>
<dbReference type="CDD" id="cd10336">
    <property type="entry name" value="SLC6sbd_Tyt1-Like"/>
    <property type="match status" value="1"/>
</dbReference>
<dbReference type="NCBIfam" id="NF037979">
    <property type="entry name" value="Na_transp"/>
    <property type="match status" value="1"/>
</dbReference>
<dbReference type="PRINTS" id="PR00176">
    <property type="entry name" value="NANEUSMPORT"/>
</dbReference>
<dbReference type="InterPro" id="IPR037272">
    <property type="entry name" value="SNS_sf"/>
</dbReference>
<gene>
    <name evidence="7" type="ORF">AB8S08_01085</name>
</gene>
<accession>A0AB39XAE1</accession>
<evidence type="ECO:0000256" key="5">
    <source>
        <dbReference type="ARBA" id="ARBA00023136"/>
    </source>
</evidence>
<reference evidence="7" key="1">
    <citation type="submission" date="2024-07" db="EMBL/GenBank/DDBJ databases">
        <title>Whole genome sequence of bacterial strains from algal surface.</title>
        <authorList>
            <person name="Kumar P."/>
        </authorList>
    </citation>
    <scope>NUCLEOTIDE SEQUENCE</scope>
    <source>
        <strain evidence="7">PP-1MA</strain>
    </source>
</reference>
<feature type="transmembrane region" description="Helical" evidence="6">
    <location>
        <begin position="147"/>
        <end position="165"/>
    </location>
</feature>
<feature type="transmembrane region" description="Helical" evidence="6">
    <location>
        <begin position="104"/>
        <end position="127"/>
    </location>
</feature>
<name>A0AB39XAE1_9GAMM</name>
<feature type="transmembrane region" description="Helical" evidence="6">
    <location>
        <begin position="354"/>
        <end position="373"/>
    </location>
</feature>
<evidence type="ECO:0000256" key="4">
    <source>
        <dbReference type="ARBA" id="ARBA00022989"/>
    </source>
</evidence>
<dbReference type="PROSITE" id="PS50267">
    <property type="entry name" value="NA_NEUROTRAN_SYMP_3"/>
    <property type="match status" value="1"/>
</dbReference>
<feature type="transmembrane region" description="Helical" evidence="6">
    <location>
        <begin position="379"/>
        <end position="403"/>
    </location>
</feature>
<dbReference type="Pfam" id="PF00209">
    <property type="entry name" value="SNF"/>
    <property type="match status" value="2"/>
</dbReference>
<evidence type="ECO:0000256" key="3">
    <source>
        <dbReference type="ARBA" id="ARBA00022692"/>
    </source>
</evidence>
<proteinExistence type="predicted"/>
<feature type="transmembrane region" description="Helical" evidence="6">
    <location>
        <begin position="315"/>
        <end position="342"/>
    </location>
</feature>
<comment type="subcellular location">
    <subcellularLocation>
        <location evidence="1">Membrane</location>
        <topology evidence="1">Multi-pass membrane protein</topology>
    </subcellularLocation>
</comment>
<feature type="transmembrane region" description="Helical" evidence="6">
    <location>
        <begin position="177"/>
        <end position="206"/>
    </location>
</feature>
<dbReference type="InterPro" id="IPR047218">
    <property type="entry name" value="YocR/YhdH-like"/>
</dbReference>
<sequence>MIMIRDAFNTRIGFILAAAGSAVGLGNIWGFPTQVANHGGGVFLLVYLLVVLILAIPALYTEISLGHAAQANPVQALRSLAQRPAGVGAAAGAGMGYLNVGGAILMLSFYHLVAAWMLAQGLASLALALNLDQLSQWLQTGSHSRDLVLMFAFISLTFGIVIKGVQQGIERWSRRLMPVLVLLLLSLIAYILTLPGASTGLAAYLIPDLSALKQPGLIVAAMGQAFFSLSIGLGGMMIYGSYLPKDTRIGKLVFGVAGLDTLIAFLAGLLIIPALYVAMAQGLSVAEGDQLIGEGQLIFQILPQLFAQLGTAGAWLGFAFFALLSIAALTSTIATAEVPIAYAIEQHQLSRRQAAWIIAALIAVIGSALVIWFEPLFNWVVTYVTQFQLPLSGLFYFIVLGWLWQRSNRLRELAQQQLKYRLLFWHLRVVCPLLLLWVFVDVAF</sequence>
<dbReference type="RefSeq" id="WP_369743109.1">
    <property type="nucleotide sequence ID" value="NZ_CP165718.1"/>
</dbReference>
<organism evidence="7">
    <name type="scientific">Pseudidiomarina sp. PP-1MA</name>
    <dbReference type="NCBI Taxonomy" id="3237706"/>
    <lineage>
        <taxon>Bacteria</taxon>
        <taxon>Pseudomonadati</taxon>
        <taxon>Pseudomonadota</taxon>
        <taxon>Gammaproteobacteria</taxon>
        <taxon>Alteromonadales</taxon>
        <taxon>Idiomarinaceae</taxon>
        <taxon>Pseudidiomarina</taxon>
    </lineage>
</organism>
<protein>
    <submittedName>
        <fullName evidence="7">Sodium-dependent transporter</fullName>
    </submittedName>
</protein>
<keyword evidence="2" id="KW-0813">Transport</keyword>
<dbReference type="SUPFAM" id="SSF161070">
    <property type="entry name" value="SNF-like"/>
    <property type="match status" value="1"/>
</dbReference>
<evidence type="ECO:0000256" key="2">
    <source>
        <dbReference type="ARBA" id="ARBA00022448"/>
    </source>
</evidence>